<dbReference type="EMBL" id="JAHUZB010000007">
    <property type="protein sequence ID" value="MBV7392010.1"/>
    <property type="molecule type" value="Genomic_DNA"/>
</dbReference>
<feature type="transmembrane region" description="Helical" evidence="2">
    <location>
        <begin position="273"/>
        <end position="290"/>
    </location>
</feature>
<feature type="domain" description="Major facilitator superfamily (MFS) profile" evidence="3">
    <location>
        <begin position="6"/>
        <end position="383"/>
    </location>
</feature>
<protein>
    <submittedName>
        <fullName evidence="4">MFS transporter</fullName>
    </submittedName>
</protein>
<evidence type="ECO:0000256" key="1">
    <source>
        <dbReference type="ARBA" id="ARBA00004651"/>
    </source>
</evidence>
<feature type="transmembrane region" description="Helical" evidence="2">
    <location>
        <begin position="96"/>
        <end position="112"/>
    </location>
</feature>
<dbReference type="Pfam" id="PF07690">
    <property type="entry name" value="MFS_1"/>
    <property type="match status" value="1"/>
</dbReference>
<feature type="transmembrane region" description="Helical" evidence="2">
    <location>
        <begin position="355"/>
        <end position="379"/>
    </location>
</feature>
<comment type="subcellular location">
    <subcellularLocation>
        <location evidence="1">Cell membrane</location>
        <topology evidence="1">Multi-pass membrane protein</topology>
    </subcellularLocation>
</comment>
<feature type="transmembrane region" description="Helical" evidence="2">
    <location>
        <begin position="132"/>
        <end position="151"/>
    </location>
</feature>
<dbReference type="Proteomes" id="UP000774130">
    <property type="component" value="Unassembled WGS sequence"/>
</dbReference>
<feature type="transmembrane region" description="Helical" evidence="2">
    <location>
        <begin position="207"/>
        <end position="232"/>
    </location>
</feature>
<feature type="transmembrane region" description="Helical" evidence="2">
    <location>
        <begin position="329"/>
        <end position="349"/>
    </location>
</feature>
<dbReference type="PANTHER" id="PTHR43129">
    <property type="entry name" value="FOSMIDOMYCIN RESISTANCE PROTEIN"/>
    <property type="match status" value="1"/>
</dbReference>
<feature type="transmembrane region" description="Helical" evidence="2">
    <location>
        <begin position="244"/>
        <end position="261"/>
    </location>
</feature>
<feature type="transmembrane region" description="Helical" evidence="2">
    <location>
        <begin position="7"/>
        <end position="31"/>
    </location>
</feature>
<dbReference type="PROSITE" id="PS50850">
    <property type="entry name" value="MFS"/>
    <property type="match status" value="1"/>
</dbReference>
<sequence length="383" mass="41070">MNYKKYTYLLATGHLFADFTQGAVAALLPFLIAEHHYAYAVAAGLIFAMNLVSSIIQPLFGFLSDKYRTTWILPVAVLLVGIGFSLLGIANSYNALIFWVTICGIGIAAYHPDAAKLTNTLSLTKKGQGMSIFTFGGNIGFAIGPITATALVNLWGIRGVLVVLIPTAILTLIFTLTLPKLNRIAEEFTFSGSVSTEPKEKDDWKMFGVLTVVLIGRSIAFYGLNTFLALYWVNTLQQSTSSGSFALSLMFIVGATGTLIGGRLADYYGHKKIIVWSFLAVPLLLFALGMTRNVALAFILVVPIGLLLFIPYSSMVILGQKYLPNKMGLASGVTLGLAVSVGGITSPILGKIADVSSLSMVIFVLAAVMIPAVICSFLLKDKK</sequence>
<keyword evidence="2" id="KW-0812">Transmembrane</keyword>
<evidence type="ECO:0000313" key="4">
    <source>
        <dbReference type="EMBL" id="MBV7392010.1"/>
    </source>
</evidence>
<evidence type="ECO:0000256" key="2">
    <source>
        <dbReference type="SAM" id="Phobius"/>
    </source>
</evidence>
<keyword evidence="2" id="KW-1133">Transmembrane helix</keyword>
<feature type="transmembrane region" description="Helical" evidence="2">
    <location>
        <begin position="296"/>
        <end position="317"/>
    </location>
</feature>
<feature type="transmembrane region" description="Helical" evidence="2">
    <location>
        <begin position="71"/>
        <end position="90"/>
    </location>
</feature>
<feature type="transmembrane region" description="Helical" evidence="2">
    <location>
        <begin position="37"/>
        <end position="59"/>
    </location>
</feature>
<comment type="caution">
    <text evidence="4">The sequence shown here is derived from an EMBL/GenBank/DDBJ whole genome shotgun (WGS) entry which is preliminary data.</text>
</comment>
<dbReference type="InterPro" id="IPR020846">
    <property type="entry name" value="MFS_dom"/>
</dbReference>
<organism evidence="4 5">
    <name type="scientific">Enterococcus alishanensis</name>
    <dbReference type="NCBI Taxonomy" id="1303817"/>
    <lineage>
        <taxon>Bacteria</taxon>
        <taxon>Bacillati</taxon>
        <taxon>Bacillota</taxon>
        <taxon>Bacilli</taxon>
        <taxon>Lactobacillales</taxon>
        <taxon>Enterococcaceae</taxon>
        <taxon>Enterococcus</taxon>
    </lineage>
</organism>
<feature type="transmembrane region" description="Helical" evidence="2">
    <location>
        <begin position="157"/>
        <end position="178"/>
    </location>
</feature>
<evidence type="ECO:0000313" key="5">
    <source>
        <dbReference type="Proteomes" id="UP000774130"/>
    </source>
</evidence>
<dbReference type="InterPro" id="IPR011701">
    <property type="entry name" value="MFS"/>
</dbReference>
<dbReference type="RefSeq" id="WP_218327223.1">
    <property type="nucleotide sequence ID" value="NZ_JAHUZB010000007.1"/>
</dbReference>
<reference evidence="4 5" key="1">
    <citation type="submission" date="2021-06" db="EMBL/GenBank/DDBJ databases">
        <title>Enterococcus alishanensis sp. nov., a novel lactic acid bacterium isolated from fresh coffee beans.</title>
        <authorList>
            <person name="Chen Y.-S."/>
        </authorList>
    </citation>
    <scope>NUCLEOTIDE SEQUENCE [LARGE SCALE GENOMIC DNA]</scope>
    <source>
        <strain evidence="4 5">ALS3</strain>
    </source>
</reference>
<keyword evidence="5" id="KW-1185">Reference proteome</keyword>
<gene>
    <name evidence="4" type="ORF">KUA55_15115</name>
</gene>
<accession>A0ABS6TGR5</accession>
<proteinExistence type="predicted"/>
<name>A0ABS6TGR5_9ENTE</name>
<dbReference type="PANTHER" id="PTHR43129:SF1">
    <property type="entry name" value="FOSMIDOMYCIN RESISTANCE PROTEIN"/>
    <property type="match status" value="1"/>
</dbReference>
<dbReference type="CDD" id="cd17478">
    <property type="entry name" value="MFS_FsR"/>
    <property type="match status" value="1"/>
</dbReference>
<evidence type="ECO:0000259" key="3">
    <source>
        <dbReference type="PROSITE" id="PS50850"/>
    </source>
</evidence>
<keyword evidence="2" id="KW-0472">Membrane</keyword>